<dbReference type="InterPro" id="IPR013342">
    <property type="entry name" value="Mandelate_racemase_C"/>
</dbReference>
<gene>
    <name evidence="2" type="ORF">SAMN05444959_11222</name>
</gene>
<dbReference type="AlphaFoldDB" id="A0A239PZ41"/>
<dbReference type="SFLD" id="SFLDS00001">
    <property type="entry name" value="Enolase"/>
    <property type="match status" value="1"/>
</dbReference>
<keyword evidence="3" id="KW-1185">Reference proteome</keyword>
<organism evidence="2 3">
    <name type="scientific">Paracoccus seriniphilus</name>
    <dbReference type="NCBI Taxonomy" id="184748"/>
    <lineage>
        <taxon>Bacteria</taxon>
        <taxon>Pseudomonadati</taxon>
        <taxon>Pseudomonadota</taxon>
        <taxon>Alphaproteobacteria</taxon>
        <taxon>Rhodobacterales</taxon>
        <taxon>Paracoccaceae</taxon>
        <taxon>Paracoccus</taxon>
    </lineage>
</organism>
<dbReference type="Proteomes" id="UP000198307">
    <property type="component" value="Unassembled WGS sequence"/>
</dbReference>
<dbReference type="PROSITE" id="PS00909">
    <property type="entry name" value="MR_MLE_2"/>
    <property type="match status" value="1"/>
</dbReference>
<evidence type="ECO:0000313" key="3">
    <source>
        <dbReference type="Proteomes" id="UP000198307"/>
    </source>
</evidence>
<dbReference type="SUPFAM" id="SSF51604">
    <property type="entry name" value="Enolase C-terminal domain-like"/>
    <property type="match status" value="1"/>
</dbReference>
<evidence type="ECO:0000259" key="1">
    <source>
        <dbReference type="SMART" id="SM00922"/>
    </source>
</evidence>
<dbReference type="InterPro" id="IPR034593">
    <property type="entry name" value="DgoD-like"/>
</dbReference>
<dbReference type="SUPFAM" id="SSF54826">
    <property type="entry name" value="Enolase N-terminal domain-like"/>
    <property type="match status" value="1"/>
</dbReference>
<evidence type="ECO:0000313" key="2">
    <source>
        <dbReference type="EMBL" id="SNT75601.1"/>
    </source>
</evidence>
<dbReference type="InterPro" id="IPR029065">
    <property type="entry name" value="Enolase_C-like"/>
</dbReference>
<dbReference type="RefSeq" id="WP_089345130.1">
    <property type="nucleotide sequence ID" value="NZ_CP067130.1"/>
</dbReference>
<dbReference type="SFLD" id="SFLDG00180">
    <property type="entry name" value="muconate_cycloisomerase"/>
    <property type="match status" value="1"/>
</dbReference>
<dbReference type="CDD" id="cd03316">
    <property type="entry name" value="MR_like"/>
    <property type="match status" value="1"/>
</dbReference>
<reference evidence="2 3" key="1">
    <citation type="submission" date="2017-07" db="EMBL/GenBank/DDBJ databases">
        <authorList>
            <person name="Sun Z.S."/>
            <person name="Albrecht U."/>
            <person name="Echele G."/>
            <person name="Lee C.C."/>
        </authorList>
    </citation>
    <scope>NUCLEOTIDE SEQUENCE [LARGE SCALE GENOMIC DNA]</scope>
    <source>
        <strain evidence="2 3">DSM 14827</strain>
    </source>
</reference>
<protein>
    <submittedName>
        <fullName evidence="2">L-alanine-DL-glutamate epimerase</fullName>
    </submittedName>
</protein>
<dbReference type="PANTHER" id="PTHR48080">
    <property type="entry name" value="D-GALACTONATE DEHYDRATASE-RELATED"/>
    <property type="match status" value="1"/>
</dbReference>
<dbReference type="Pfam" id="PF02746">
    <property type="entry name" value="MR_MLE_N"/>
    <property type="match status" value="1"/>
</dbReference>
<feature type="domain" description="Mandelate racemase/muconate lactonizing enzyme C-terminal" evidence="1">
    <location>
        <begin position="146"/>
        <end position="242"/>
    </location>
</feature>
<dbReference type="InterPro" id="IPR029017">
    <property type="entry name" value="Enolase-like_N"/>
</dbReference>
<name>A0A239PZ41_9RHOB</name>
<dbReference type="InterPro" id="IPR018110">
    <property type="entry name" value="Mandel_Rmase/mucon_lact_enz_CS"/>
</dbReference>
<dbReference type="GO" id="GO:0003824">
    <property type="term" value="F:catalytic activity"/>
    <property type="evidence" value="ECO:0007669"/>
    <property type="project" value="UniProtKB-ARBA"/>
</dbReference>
<sequence>MKIAKIKITPLFVPYKAPFYWAHGQIDGAEVLLVEMQTDTGITGHGECIAAPNGRAIKALVEDAAALMIGRDPYQGRLLMREAYTALFRAQAVCSAPRFGGQILAGLEMALWDVLGKAVNRPVHALLGGAAHEHIGYFGFAMGKTPEAVAREARDFVEQGFEVIYIKAGFGAARDLATVKAVREAIGPAARLRIDPNESWSPLEARQMIARLAPYDLEFVEQPTPAESLSGLAQVRATSPVAIAADQSVFTPDEAYEAIRQQAADLIVIGPHECGGLARMTDIARVAQLAGVNICIHGLYETGITTCAAHMAAAACPNIDDGNQHMLKFLEWDIVQTPDLMPVAGRMPVLTGPGLGFTLDAENVARAAELYKARLPDGAKT</sequence>
<dbReference type="Gene3D" id="3.20.20.120">
    <property type="entry name" value="Enolase-like C-terminal domain"/>
    <property type="match status" value="1"/>
</dbReference>
<proteinExistence type="predicted"/>
<dbReference type="GO" id="GO:0009063">
    <property type="term" value="P:amino acid catabolic process"/>
    <property type="evidence" value="ECO:0007669"/>
    <property type="project" value="InterPro"/>
</dbReference>
<dbReference type="Gene3D" id="3.30.390.10">
    <property type="entry name" value="Enolase-like, N-terminal domain"/>
    <property type="match status" value="1"/>
</dbReference>
<dbReference type="InterPro" id="IPR036849">
    <property type="entry name" value="Enolase-like_C_sf"/>
</dbReference>
<dbReference type="OrthoDB" id="9802699at2"/>
<dbReference type="EMBL" id="FZQB01000012">
    <property type="protein sequence ID" value="SNT75601.1"/>
    <property type="molecule type" value="Genomic_DNA"/>
</dbReference>
<dbReference type="InterPro" id="IPR013341">
    <property type="entry name" value="Mandelate_racemase_N_dom"/>
</dbReference>
<dbReference type="SMART" id="SM00922">
    <property type="entry name" value="MR_MLE"/>
    <property type="match status" value="1"/>
</dbReference>
<dbReference type="GO" id="GO:0000287">
    <property type="term" value="F:magnesium ion binding"/>
    <property type="evidence" value="ECO:0007669"/>
    <property type="project" value="UniProtKB-ARBA"/>
</dbReference>
<accession>A0A239PZ41</accession>
<dbReference type="Pfam" id="PF13378">
    <property type="entry name" value="MR_MLE_C"/>
    <property type="match status" value="1"/>
</dbReference>